<protein>
    <submittedName>
        <fullName evidence="4">RNA methyltransferase, TrmH family, group 3</fullName>
    </submittedName>
</protein>
<evidence type="ECO:0000256" key="1">
    <source>
        <dbReference type="ARBA" id="ARBA00022603"/>
    </source>
</evidence>
<dbReference type="GO" id="GO:0032259">
    <property type="term" value="P:methylation"/>
    <property type="evidence" value="ECO:0007669"/>
    <property type="project" value="UniProtKB-KW"/>
</dbReference>
<dbReference type="PANTHER" id="PTHR46429:SF1">
    <property type="entry name" value="23S RRNA (GUANOSINE-2'-O-)-METHYLTRANSFERASE RLMB"/>
    <property type="match status" value="1"/>
</dbReference>
<dbReference type="AlphaFoldDB" id="A0AA87NQ40"/>
<name>A0AA87NQ40_TREMD</name>
<dbReference type="RefSeq" id="WP_016523551.1">
    <property type="nucleotide sequence ID" value="NZ_KE332517.1"/>
</dbReference>
<dbReference type="GO" id="GO:0003723">
    <property type="term" value="F:RNA binding"/>
    <property type="evidence" value="ECO:0007669"/>
    <property type="project" value="InterPro"/>
</dbReference>
<dbReference type="CDD" id="cd18103">
    <property type="entry name" value="SpoU-like_RlmB"/>
    <property type="match status" value="1"/>
</dbReference>
<keyword evidence="1 4" id="KW-0489">Methyltransferase</keyword>
<dbReference type="GO" id="GO:0005829">
    <property type="term" value="C:cytosol"/>
    <property type="evidence" value="ECO:0007669"/>
    <property type="project" value="TreeGrafter"/>
</dbReference>
<dbReference type="InterPro" id="IPR029028">
    <property type="entry name" value="Alpha/beta_knot_MTases"/>
</dbReference>
<proteinExistence type="predicted"/>
<feature type="domain" description="tRNA/rRNA methyltransferase SpoU type" evidence="3">
    <location>
        <begin position="152"/>
        <end position="291"/>
    </location>
</feature>
<accession>A0AA87NQ40</accession>
<dbReference type="PANTHER" id="PTHR46429">
    <property type="entry name" value="23S RRNA (GUANOSINE-2'-O-)-METHYLTRANSFERASE RLMB"/>
    <property type="match status" value="1"/>
</dbReference>
<dbReference type="GO" id="GO:0008173">
    <property type="term" value="F:RNA methyltransferase activity"/>
    <property type="evidence" value="ECO:0007669"/>
    <property type="project" value="InterPro"/>
</dbReference>
<evidence type="ECO:0000313" key="5">
    <source>
        <dbReference type="Proteomes" id="UP000014634"/>
    </source>
</evidence>
<evidence type="ECO:0000256" key="2">
    <source>
        <dbReference type="ARBA" id="ARBA00022679"/>
    </source>
</evidence>
<dbReference type="EMBL" id="ATFE01000012">
    <property type="protein sequence ID" value="EPF28405.1"/>
    <property type="molecule type" value="Genomic_DNA"/>
</dbReference>
<keyword evidence="2" id="KW-0808">Transferase</keyword>
<evidence type="ECO:0000259" key="3">
    <source>
        <dbReference type="Pfam" id="PF00588"/>
    </source>
</evidence>
<dbReference type="SUPFAM" id="SSF75217">
    <property type="entry name" value="alpha/beta knot"/>
    <property type="match status" value="1"/>
</dbReference>
<dbReference type="Pfam" id="PF00588">
    <property type="entry name" value="SpoU_methylase"/>
    <property type="match status" value="1"/>
</dbReference>
<sequence>MQIITGFHAIEELLRSVEAQLEKKNSETKSSATATKNSDMGKKIGGGKAVVNGKAAVSGKAVGGGKAPGLRLKILYAKQGPRVKKILAQAEKLSITIEQRTDAELDKLTAPLPEYLQNHRGIILIDERPQEQAPKLSADALLAALASREKAFVVVLDSITDPHNTGAIIRSADQFAVDAVVLPERRSAGDFQTVSKISAGAAAWVPLLYTANLVRTVEELKRNGFWVFGADAQGEPLPHTKFPDKTILIMGSEGSGISRLLKASCDSFTAIPTSGKLDSLNVSVAAGILMYEVRRQQNG</sequence>
<organism evidence="4 5">
    <name type="scientific">Treponema medium ATCC 700293</name>
    <dbReference type="NCBI Taxonomy" id="1125700"/>
    <lineage>
        <taxon>Bacteria</taxon>
        <taxon>Pseudomonadati</taxon>
        <taxon>Spirochaetota</taxon>
        <taxon>Spirochaetia</taxon>
        <taxon>Spirochaetales</taxon>
        <taxon>Treponemataceae</taxon>
        <taxon>Treponema</taxon>
    </lineage>
</organism>
<gene>
    <name evidence="4" type="ORF">HMPREF9195_01614</name>
</gene>
<dbReference type="InterPro" id="IPR029026">
    <property type="entry name" value="tRNA_m1G_MTases_N"/>
</dbReference>
<evidence type="ECO:0000313" key="4">
    <source>
        <dbReference type="EMBL" id="EPF28405.1"/>
    </source>
</evidence>
<dbReference type="GO" id="GO:0006396">
    <property type="term" value="P:RNA processing"/>
    <property type="evidence" value="ECO:0007669"/>
    <property type="project" value="InterPro"/>
</dbReference>
<dbReference type="Proteomes" id="UP000014634">
    <property type="component" value="Unassembled WGS sequence"/>
</dbReference>
<reference evidence="4 5" key="1">
    <citation type="submission" date="2013-04" db="EMBL/GenBank/DDBJ databases">
        <title>The Genome Sequence of Treponema medium ATCC 700293.</title>
        <authorList>
            <consortium name="The Broad Institute Genomics Platform"/>
            <person name="Earl A."/>
            <person name="Ward D."/>
            <person name="Feldgarden M."/>
            <person name="Gevers D."/>
            <person name="Leonetti C."/>
            <person name="Blanton J.M."/>
            <person name="Dewhirst F.E."/>
            <person name="Izard J."/>
            <person name="Walker B."/>
            <person name="Young S."/>
            <person name="Zeng Q."/>
            <person name="Gargeya S."/>
            <person name="Fitzgerald M."/>
            <person name="Haas B."/>
            <person name="Abouelleil A."/>
            <person name="Allen A.W."/>
            <person name="Alvarado L."/>
            <person name="Arachchi H.M."/>
            <person name="Berlin A.M."/>
            <person name="Chapman S.B."/>
            <person name="Gainer-Dewar J."/>
            <person name="Goldberg J."/>
            <person name="Griggs A."/>
            <person name="Gujja S."/>
            <person name="Hansen M."/>
            <person name="Howarth C."/>
            <person name="Imamovic A."/>
            <person name="Ireland A."/>
            <person name="Larimer J."/>
            <person name="McCowan C."/>
            <person name="Murphy C."/>
            <person name="Pearson M."/>
            <person name="Poon T.W."/>
            <person name="Priest M."/>
            <person name="Roberts A."/>
            <person name="Saif S."/>
            <person name="Shea T."/>
            <person name="Sisk P."/>
            <person name="Sykes S."/>
            <person name="Wortman J."/>
            <person name="Nusbaum C."/>
            <person name="Birren B."/>
        </authorList>
    </citation>
    <scope>NUCLEOTIDE SEQUENCE [LARGE SCALE GENOMIC DNA]</scope>
    <source>
        <strain evidence="4 5">ATCC 700293</strain>
    </source>
</reference>
<dbReference type="Gene3D" id="3.40.1280.10">
    <property type="match status" value="1"/>
</dbReference>
<dbReference type="InterPro" id="IPR001537">
    <property type="entry name" value="SpoU_MeTrfase"/>
</dbReference>
<dbReference type="NCBIfam" id="TIGR00186">
    <property type="entry name" value="rRNA_methyl_3"/>
    <property type="match status" value="1"/>
</dbReference>
<comment type="caution">
    <text evidence="4">The sequence shown here is derived from an EMBL/GenBank/DDBJ whole genome shotgun (WGS) entry which is preliminary data.</text>
</comment>
<dbReference type="InterPro" id="IPR004441">
    <property type="entry name" value="rRNA_MeTrfase_TrmH"/>
</dbReference>